<evidence type="ECO:0000256" key="4">
    <source>
        <dbReference type="ARBA" id="ARBA00022679"/>
    </source>
</evidence>
<feature type="transmembrane region" description="Helical" evidence="7">
    <location>
        <begin position="6"/>
        <end position="24"/>
    </location>
</feature>
<keyword evidence="7" id="KW-1133">Transmembrane helix</keyword>
<keyword evidence="9" id="KW-1185">Reference proteome</keyword>
<dbReference type="PANTHER" id="PTHR37316:SF3">
    <property type="entry name" value="TEICHOIC ACID GLYCEROL-PHOSPHATE TRANSFERASE"/>
    <property type="match status" value="1"/>
</dbReference>
<accession>A0A1H6UFK4</accession>
<evidence type="ECO:0000313" key="9">
    <source>
        <dbReference type="Proteomes" id="UP000183028"/>
    </source>
</evidence>
<keyword evidence="3" id="KW-1003">Cell membrane</keyword>
<dbReference type="GO" id="GO:0019350">
    <property type="term" value="P:teichoic acid biosynthetic process"/>
    <property type="evidence" value="ECO:0007669"/>
    <property type="project" value="UniProtKB-KW"/>
</dbReference>
<keyword evidence="6 7" id="KW-0472">Membrane</keyword>
<dbReference type="GO" id="GO:0005886">
    <property type="term" value="C:plasma membrane"/>
    <property type="evidence" value="ECO:0007669"/>
    <property type="project" value="UniProtKB-SubCell"/>
</dbReference>
<proteinExistence type="inferred from homology"/>
<evidence type="ECO:0000256" key="7">
    <source>
        <dbReference type="SAM" id="Phobius"/>
    </source>
</evidence>
<evidence type="ECO:0000256" key="6">
    <source>
        <dbReference type="ARBA" id="ARBA00023136"/>
    </source>
</evidence>
<dbReference type="Pfam" id="PF04464">
    <property type="entry name" value="Glyphos_transf"/>
    <property type="match status" value="1"/>
</dbReference>
<protein>
    <submittedName>
        <fullName evidence="8">CDP-ribitol ribitolphosphotransferase</fullName>
    </submittedName>
</protein>
<dbReference type="AlphaFoldDB" id="A0A1H6UFK4"/>
<evidence type="ECO:0000256" key="3">
    <source>
        <dbReference type="ARBA" id="ARBA00022475"/>
    </source>
</evidence>
<dbReference type="GeneID" id="54121232"/>
<evidence type="ECO:0000256" key="2">
    <source>
        <dbReference type="ARBA" id="ARBA00010488"/>
    </source>
</evidence>
<dbReference type="PANTHER" id="PTHR37316">
    <property type="entry name" value="TEICHOIC ACID GLYCEROL-PHOSPHATE PRIMASE"/>
    <property type="match status" value="1"/>
</dbReference>
<gene>
    <name evidence="8" type="ORF">SAMN04487834_10343</name>
</gene>
<dbReference type="STRING" id="322505.SAMN04487836_1068"/>
<comment type="similarity">
    <text evidence="2">Belongs to the CDP-glycerol glycerophosphotransferase family.</text>
</comment>
<evidence type="ECO:0000256" key="5">
    <source>
        <dbReference type="ARBA" id="ARBA00022944"/>
    </source>
</evidence>
<dbReference type="RefSeq" id="WP_033163835.1">
    <property type="nucleotide sequence ID" value="NZ_FNYK01000034.1"/>
</dbReference>
<dbReference type="Gene3D" id="3.40.50.11820">
    <property type="match status" value="1"/>
</dbReference>
<dbReference type="GO" id="GO:0047355">
    <property type="term" value="F:CDP-glycerol glycerophosphotransferase activity"/>
    <property type="evidence" value="ECO:0007669"/>
    <property type="project" value="InterPro"/>
</dbReference>
<comment type="subcellular location">
    <subcellularLocation>
        <location evidence="1">Cell membrane</location>
        <topology evidence="1">Peripheral membrane protein</topology>
    </subcellularLocation>
</comment>
<evidence type="ECO:0000256" key="1">
    <source>
        <dbReference type="ARBA" id="ARBA00004202"/>
    </source>
</evidence>
<sequence length="378" mass="44487">MSIVVKIGIFFMNIIFAIMKLLPVQKKITYISRQMDTTPVDFSLTIKQMQKDHPEYRHVVLAKMIHPGLKAKIEYVGHMFVQMYHIATSEAVILDTYCICISVLHQRKNLVVIQMWHALGAFKKFAYSILDCQEGSSSKVAKLMHMHENYTYVLSSSPYAAKFFAEAFHVREDQMRIYPLPKTDLLVDEERKAAIINRIDEAYPELNDGKKIIVYAPTFRKTHDHLQEGIEALIKEIDFEKYHFVLKLHPLSSITIDDQRVINDHIFSSLEFFHKADIIITDYSAVLFEASLLHKPIYFYDFDYDFYKIGRSFYIDYQHDMPGYMSPNPKDLMRAIDNNHYDYKKLQDFSHMMISPYQISYTKDFTDFLYHTLNKEAL</sequence>
<dbReference type="eggNOG" id="COG1887">
    <property type="taxonomic scope" value="Bacteria"/>
</dbReference>
<dbReference type="InterPro" id="IPR051612">
    <property type="entry name" value="Teichoic_Acid_Biosynth"/>
</dbReference>
<dbReference type="InterPro" id="IPR007554">
    <property type="entry name" value="Glycerophosphate_synth"/>
</dbReference>
<dbReference type="Gene3D" id="3.40.50.12580">
    <property type="match status" value="1"/>
</dbReference>
<reference evidence="9" key="1">
    <citation type="submission" date="2016-10" db="EMBL/GenBank/DDBJ databases">
        <authorList>
            <person name="Varghese N."/>
        </authorList>
    </citation>
    <scope>NUCLEOTIDE SEQUENCE [LARGE SCALE GENOMIC DNA]</scope>
    <source>
        <strain evidence="9">DSM 20406</strain>
    </source>
</reference>
<name>A0A1H6UFK4_9FIRM</name>
<keyword evidence="5" id="KW-0777">Teichoic acid biosynthesis</keyword>
<dbReference type="InterPro" id="IPR043148">
    <property type="entry name" value="TagF_C"/>
</dbReference>
<dbReference type="EMBL" id="FNYK01000034">
    <property type="protein sequence ID" value="SEI91101.1"/>
    <property type="molecule type" value="Genomic_DNA"/>
</dbReference>
<dbReference type="OrthoDB" id="9811865at2"/>
<dbReference type="SUPFAM" id="SSF53756">
    <property type="entry name" value="UDP-Glycosyltransferase/glycogen phosphorylase"/>
    <property type="match status" value="1"/>
</dbReference>
<keyword evidence="7" id="KW-0812">Transmembrane</keyword>
<keyword evidence="4 8" id="KW-0808">Transferase</keyword>
<organism evidence="8 9">
    <name type="scientific">Sharpea azabuensis</name>
    <dbReference type="NCBI Taxonomy" id="322505"/>
    <lineage>
        <taxon>Bacteria</taxon>
        <taxon>Bacillati</taxon>
        <taxon>Bacillota</taxon>
        <taxon>Erysipelotrichia</taxon>
        <taxon>Erysipelotrichales</taxon>
        <taxon>Coprobacillaceae</taxon>
        <taxon>Sharpea</taxon>
    </lineage>
</organism>
<dbReference type="InterPro" id="IPR043149">
    <property type="entry name" value="TagF_N"/>
</dbReference>
<evidence type="ECO:0000313" key="8">
    <source>
        <dbReference type="EMBL" id="SEI91101.1"/>
    </source>
</evidence>
<dbReference type="Proteomes" id="UP000183028">
    <property type="component" value="Unassembled WGS sequence"/>
</dbReference>